<dbReference type="InterPro" id="IPR002104">
    <property type="entry name" value="Integrase_catalytic"/>
</dbReference>
<dbReference type="Pfam" id="PF00589">
    <property type="entry name" value="Phage_integrase"/>
    <property type="match status" value="1"/>
</dbReference>
<comment type="caution">
    <text evidence="5">The sequence shown here is derived from an EMBL/GenBank/DDBJ whole genome shotgun (WGS) entry which is preliminary data.</text>
</comment>
<dbReference type="PROSITE" id="PS51898">
    <property type="entry name" value="TYR_RECOMBINASE"/>
    <property type="match status" value="1"/>
</dbReference>
<evidence type="ECO:0000256" key="1">
    <source>
        <dbReference type="ARBA" id="ARBA00008857"/>
    </source>
</evidence>
<evidence type="ECO:0000256" key="3">
    <source>
        <dbReference type="ARBA" id="ARBA00023172"/>
    </source>
</evidence>
<proteinExistence type="inferred from homology"/>
<dbReference type="Gene3D" id="1.10.443.10">
    <property type="entry name" value="Intergrase catalytic core"/>
    <property type="match status" value="1"/>
</dbReference>
<dbReference type="Gene3D" id="1.10.150.130">
    <property type="match status" value="1"/>
</dbReference>
<organism evidence="5 6">
    <name type="scientific">Enterocloster hominis</name>
    <name type="common">ex Hitch et al. 2024</name>
    <dbReference type="NCBI Taxonomy" id="1917870"/>
    <lineage>
        <taxon>Bacteria</taxon>
        <taxon>Bacillati</taxon>
        <taxon>Bacillota</taxon>
        <taxon>Clostridia</taxon>
        <taxon>Lachnospirales</taxon>
        <taxon>Lachnospiraceae</taxon>
        <taxon>Enterocloster</taxon>
    </lineage>
</organism>
<gene>
    <name evidence="5" type="ORF">WMQ36_05810</name>
</gene>
<dbReference type="PANTHER" id="PTHR30349:SF64">
    <property type="entry name" value="PROPHAGE INTEGRASE INTD-RELATED"/>
    <property type="match status" value="1"/>
</dbReference>
<dbReference type="InterPro" id="IPR010998">
    <property type="entry name" value="Integrase_recombinase_N"/>
</dbReference>
<dbReference type="PANTHER" id="PTHR30349">
    <property type="entry name" value="PHAGE INTEGRASE-RELATED"/>
    <property type="match status" value="1"/>
</dbReference>
<keyword evidence="3" id="KW-0233">DNA recombination</keyword>
<evidence type="ECO:0000313" key="6">
    <source>
        <dbReference type="Proteomes" id="UP001454086"/>
    </source>
</evidence>
<accession>A0ABV1D5Y8</accession>
<keyword evidence="6" id="KW-1185">Reference proteome</keyword>
<dbReference type="RefSeq" id="WP_349117938.1">
    <property type="nucleotide sequence ID" value="NZ_JBBMFM010000014.1"/>
</dbReference>
<dbReference type="InterPro" id="IPR050090">
    <property type="entry name" value="Tyrosine_recombinase_XerCD"/>
</dbReference>
<dbReference type="Proteomes" id="UP001454086">
    <property type="component" value="Unassembled WGS sequence"/>
</dbReference>
<dbReference type="SUPFAM" id="SSF56349">
    <property type="entry name" value="DNA breaking-rejoining enzymes"/>
    <property type="match status" value="1"/>
</dbReference>
<protein>
    <submittedName>
        <fullName evidence="5">Tyrosine-type recombinase/integrase</fullName>
    </submittedName>
</protein>
<dbReference type="EMBL" id="JBBMFM010000014">
    <property type="protein sequence ID" value="MEQ2424484.1"/>
    <property type="molecule type" value="Genomic_DNA"/>
</dbReference>
<evidence type="ECO:0000256" key="2">
    <source>
        <dbReference type="ARBA" id="ARBA00023125"/>
    </source>
</evidence>
<evidence type="ECO:0000259" key="4">
    <source>
        <dbReference type="PROSITE" id="PS51898"/>
    </source>
</evidence>
<dbReference type="InterPro" id="IPR011010">
    <property type="entry name" value="DNA_brk_join_enz"/>
</dbReference>
<dbReference type="InterPro" id="IPR013762">
    <property type="entry name" value="Integrase-like_cat_sf"/>
</dbReference>
<reference evidence="5 6" key="1">
    <citation type="submission" date="2024-03" db="EMBL/GenBank/DDBJ databases">
        <title>Human intestinal bacterial collection.</title>
        <authorList>
            <person name="Pauvert C."/>
            <person name="Hitch T.C.A."/>
            <person name="Clavel T."/>
        </authorList>
    </citation>
    <scope>NUCLEOTIDE SEQUENCE [LARGE SCALE GENOMIC DNA]</scope>
    <source>
        <strain evidence="5 6">CLA-SR-H021</strain>
    </source>
</reference>
<sequence>MSSEELLELINMTKKEIKEQTILKEHIENFYHIWQNDKGVYLTYLPAPDKPKGRKPISASTSDKLERKIISFYLKLEMQEQEAEEKEKLSTLRAIYPQWLKLKGLETTATSYIRRIDDDWKAYYLNDAIIDKDIREFTKADLKEWALTKIRGKSLTKKQYYNMALIIRHSLDYAVDRGMLPSNPYNDFKIDGKLFRKVKKPNDDTQVFLTTERPLIEAEAWQDFHDNGYVTALAIPLAFQTGVRLGELTAIKETDICQNGKYLHIQRMAQKLERQRPDGTWYPATWITVEHVKTSASDRYIYLTEEARRILKIIMDANAESGSYDEGFLFMQSGKHITPVAILSRIRKYCNHINTMQKGIHKIRKTYISSLLDAGININEVRKMAGHEDERTTLHNYTFNRAVTSQNEEDLEKALAS</sequence>
<comment type="similarity">
    <text evidence="1">Belongs to the 'phage' integrase family.</text>
</comment>
<keyword evidence="2" id="KW-0238">DNA-binding</keyword>
<name>A0ABV1D5Y8_9FIRM</name>
<feature type="domain" description="Tyr recombinase" evidence="4">
    <location>
        <begin position="197"/>
        <end position="416"/>
    </location>
</feature>
<evidence type="ECO:0000313" key="5">
    <source>
        <dbReference type="EMBL" id="MEQ2424484.1"/>
    </source>
</evidence>